<dbReference type="GeneTree" id="ENSGT01050000248412"/>
<dbReference type="Ensembl" id="ENSPANT00000072438.1">
    <property type="protein sequence ID" value="ENSPANP00000049149.1"/>
    <property type="gene ID" value="ENSPANG00000042783.1"/>
</dbReference>
<keyword evidence="3" id="KW-1185">Reference proteome</keyword>
<organism evidence="2 3">
    <name type="scientific">Papio anubis</name>
    <name type="common">Olive baboon</name>
    <dbReference type="NCBI Taxonomy" id="9555"/>
    <lineage>
        <taxon>Eukaryota</taxon>
        <taxon>Metazoa</taxon>
        <taxon>Chordata</taxon>
        <taxon>Craniata</taxon>
        <taxon>Vertebrata</taxon>
        <taxon>Euteleostomi</taxon>
        <taxon>Mammalia</taxon>
        <taxon>Eutheria</taxon>
        <taxon>Euarchontoglires</taxon>
        <taxon>Primates</taxon>
        <taxon>Haplorrhini</taxon>
        <taxon>Catarrhini</taxon>
        <taxon>Cercopithecidae</taxon>
        <taxon>Cercopithecinae</taxon>
        <taxon>Papio</taxon>
    </lineage>
</organism>
<reference evidence="2" key="3">
    <citation type="submission" date="2025-09" db="UniProtKB">
        <authorList>
            <consortium name="Ensembl"/>
        </authorList>
    </citation>
    <scope>IDENTIFICATION</scope>
</reference>
<feature type="region of interest" description="Disordered" evidence="1">
    <location>
        <begin position="1"/>
        <end position="24"/>
    </location>
</feature>
<reference evidence="2" key="2">
    <citation type="submission" date="2025-08" db="UniProtKB">
        <authorList>
            <consortium name="Ensembl"/>
        </authorList>
    </citation>
    <scope>IDENTIFICATION</scope>
</reference>
<sequence>MKTREQLPPMKQQQSGYQEAEAVSPARGRISQVWDRLHFRDSIQGSTLHLVVISPSAPLGRDCFSDLTCFL</sequence>
<proteinExistence type="predicted"/>
<reference evidence="2 3" key="1">
    <citation type="submission" date="2012-03" db="EMBL/GenBank/DDBJ databases">
        <title>Whole Genome Assembly of Papio anubis.</title>
        <authorList>
            <person name="Liu Y.L."/>
            <person name="Abraham K.A."/>
            <person name="Akbar H.A."/>
            <person name="Ali S.A."/>
            <person name="Anosike U.A."/>
            <person name="Aqrawi P.A."/>
            <person name="Arias F.A."/>
            <person name="Attaway T.A."/>
            <person name="Awwad R.A."/>
            <person name="Babu C.B."/>
            <person name="Bandaranaike D.B."/>
            <person name="Battles P.B."/>
            <person name="Bell A.B."/>
            <person name="Beltran B.B."/>
            <person name="Berhane-Mersha D.B."/>
            <person name="Bess C.B."/>
            <person name="Bickham C.B."/>
            <person name="Bolden T.B."/>
            <person name="Carter K.C."/>
            <person name="Chau D.C."/>
            <person name="Chavez A.C."/>
            <person name="Clerc-Blankenburg K.C."/>
            <person name="Coyle M.C."/>
            <person name="Dao M.D."/>
            <person name="Davila M.L.D."/>
            <person name="Davy-Carroll L.D."/>
            <person name="Denson S.D."/>
            <person name="Dinh H.D."/>
            <person name="Fernandez S.F."/>
            <person name="Fernando P.F."/>
            <person name="Forbes L.F."/>
            <person name="Francis C.F."/>
            <person name="Francisco L.F."/>
            <person name="Fu Q.F."/>
            <person name="Garcia-Iii R.G."/>
            <person name="Garrett T.G."/>
            <person name="Gross S.G."/>
            <person name="Gubbala S.G."/>
            <person name="Hirani K.H."/>
            <person name="Hogues M.H."/>
            <person name="Hollins B.H."/>
            <person name="Jackson L.J."/>
            <person name="Javaid M.J."/>
            <person name="Jhangiani S.J."/>
            <person name="Johnson A.J."/>
            <person name="Johnson B.J."/>
            <person name="Jones J.J."/>
            <person name="Joshi V.J."/>
            <person name="Kalu J.K."/>
            <person name="Khan N.K."/>
            <person name="Korchina V.K."/>
            <person name="Kovar C.K."/>
            <person name="Lago L.L."/>
            <person name="Lara F.L."/>
            <person name="Le T.-K.L."/>
            <person name="Lee S.L."/>
            <person name="Legall-Iii F.L."/>
            <person name="Lemon S.L."/>
            <person name="Liu J.L."/>
            <person name="Liu Y.-S.L."/>
            <person name="Liyanage D.L."/>
            <person name="Lopez J.L."/>
            <person name="Lorensuhewa L.L."/>
            <person name="Mata R.M."/>
            <person name="Mathew T.M."/>
            <person name="Mercado C.M."/>
            <person name="Mercado I.M."/>
            <person name="Morales K.M."/>
            <person name="Morgan M.M."/>
            <person name="Munidasa M.M."/>
            <person name="Ngo D.N."/>
            <person name="Nguyen L.N."/>
            <person name="Nguyen T.N."/>
            <person name="Nguyen N.N."/>
            <person name="Obregon M.O."/>
            <person name="Okwuonu G.O."/>
            <person name="Ongeri F.O."/>
            <person name="Onwere C.O."/>
            <person name="Osifeso I.O."/>
            <person name="Parra A.P."/>
            <person name="Patil S.P."/>
            <person name="Perez A.P."/>
            <person name="Perez Y.P."/>
            <person name="Pham C.P."/>
            <person name="Pu L.-L.P."/>
            <person name="Puazo M.P."/>
            <person name="Quiroz J.Q."/>
            <person name="Rouhana J.R."/>
            <person name="Ruiz M.R."/>
            <person name="Ruiz S.-J.R."/>
            <person name="Saada N.S."/>
            <person name="Santibanez J.S."/>
            <person name="Scheel M.S."/>
            <person name="Schneider B.S."/>
            <person name="Simmons D.S."/>
            <person name="Sisson I.S."/>
            <person name="Tang L.-Y.T."/>
            <person name="Thornton R.T."/>
            <person name="Tisius J.T."/>
            <person name="Toledanes G.T."/>
            <person name="Trejos Z.T."/>
            <person name="Usmani K.U."/>
            <person name="Varghese R.V."/>
            <person name="Vattathil S.V."/>
            <person name="Vee V.V."/>
            <person name="Walker D.W."/>
            <person name="Weissenberger G.W."/>
            <person name="White C.W."/>
            <person name="Williams A.W."/>
            <person name="Woodworth J.W."/>
            <person name="Wright R.W."/>
            <person name="Zhu Y.Z."/>
            <person name="Han Y.H."/>
            <person name="Newsham I.N."/>
            <person name="Nazareth L.N."/>
            <person name="Worley K.W."/>
            <person name="Muzny D.M."/>
            <person name="Rogers J.R."/>
            <person name="Gibbs R.G."/>
        </authorList>
    </citation>
    <scope>NUCLEOTIDE SEQUENCE [LARGE SCALE GENOMIC DNA]</scope>
</reference>
<evidence type="ECO:0000313" key="3">
    <source>
        <dbReference type="Proteomes" id="UP000028761"/>
    </source>
</evidence>
<evidence type="ECO:0000256" key="1">
    <source>
        <dbReference type="SAM" id="MobiDB-lite"/>
    </source>
</evidence>
<accession>A0A8I5MVX4</accession>
<evidence type="ECO:0000313" key="2">
    <source>
        <dbReference type="Ensembl" id="ENSPANP00000049149.1"/>
    </source>
</evidence>
<dbReference type="Proteomes" id="UP000028761">
    <property type="component" value="Chromosome 5"/>
</dbReference>
<name>A0A8I5MVX4_PAPAN</name>
<dbReference type="AlphaFoldDB" id="A0A8I5MVX4"/>
<protein>
    <submittedName>
        <fullName evidence="2">Uncharacterized protein</fullName>
    </submittedName>
</protein>